<evidence type="ECO:0000313" key="3">
    <source>
        <dbReference type="EMBL" id="RUM96494.1"/>
    </source>
</evidence>
<reference evidence="3 4" key="1">
    <citation type="submission" date="2018-11" db="EMBL/GenBank/DDBJ databases">
        <title>Pseudaminobacter arsenicus sp. nov., an arsenic-resistant bacterium isolated from arsenic-rich aquifers.</title>
        <authorList>
            <person name="Mu Y."/>
        </authorList>
    </citation>
    <scope>NUCLEOTIDE SEQUENCE [LARGE SCALE GENOMIC DNA]</scope>
    <source>
        <strain evidence="3 4">CB3</strain>
    </source>
</reference>
<evidence type="ECO:0000256" key="2">
    <source>
        <dbReference type="SAM" id="SignalP"/>
    </source>
</evidence>
<dbReference type="Gene3D" id="3.40.190.10">
    <property type="entry name" value="Periplasmic binding protein-like II"/>
    <property type="match status" value="1"/>
</dbReference>
<feature type="signal peptide" evidence="2">
    <location>
        <begin position="1"/>
        <end position="27"/>
    </location>
</feature>
<dbReference type="RefSeq" id="WP_128627773.1">
    <property type="nucleotide sequence ID" value="NZ_RKST01000018.1"/>
</dbReference>
<dbReference type="InterPro" id="IPR005064">
    <property type="entry name" value="BUG"/>
</dbReference>
<evidence type="ECO:0000313" key="4">
    <source>
        <dbReference type="Proteomes" id="UP000281647"/>
    </source>
</evidence>
<comment type="caution">
    <text evidence="3">The sequence shown here is derived from an EMBL/GenBank/DDBJ whole genome shotgun (WGS) entry which is preliminary data.</text>
</comment>
<dbReference type="Gene3D" id="3.40.190.150">
    <property type="entry name" value="Bordetella uptake gene, domain 1"/>
    <property type="match status" value="1"/>
</dbReference>
<accession>A0A432V2R0</accession>
<dbReference type="PANTHER" id="PTHR42928:SF3">
    <property type="entry name" value="UPF0065 PROTEIN YFLP"/>
    <property type="match status" value="1"/>
</dbReference>
<protein>
    <submittedName>
        <fullName evidence="3">Tripartite tricarboxylate transporter substrate binding protein</fullName>
    </submittedName>
</protein>
<gene>
    <name evidence="3" type="ORF">EET67_17170</name>
</gene>
<dbReference type="InterPro" id="IPR042100">
    <property type="entry name" value="Bug_dom1"/>
</dbReference>
<dbReference type="AlphaFoldDB" id="A0A432V2R0"/>
<dbReference type="PANTHER" id="PTHR42928">
    <property type="entry name" value="TRICARBOXYLATE-BINDING PROTEIN"/>
    <property type="match status" value="1"/>
</dbReference>
<dbReference type="CDD" id="cd07012">
    <property type="entry name" value="PBP2_Bug_TTT"/>
    <property type="match status" value="1"/>
</dbReference>
<sequence length="331" mass="35101">MRNEKHVWRARSIALAGCLALLSVSTADVRAEEWAPSKVVEIVVGSAAGGGNDKSGRAIQKVLTQEQIAESVVLNKVGGGGGIAYGYVSQKGDPHFIGIAQGGLMSNHISGRSELDPLTDVTPLSYMGNEAVAIAVRTDSPYKNISELLAQLEKDPASLSISVGSDRGGTNHSGIALLAKAKGIDAKQLKIVIFGGGAESVTNLLGGHIDAMSQLQNNAIPHHQAGTMRILCLTSAERAASVPDVPTCKEEGYDVIANNWTVVLGPKDMTPEQIAGWEKILKRVSESQVWIDLMASSSASNEYKNSAETKEFFAADYQRAKELMTELGMAK</sequence>
<name>A0A432V2R0_9HYPH</name>
<feature type="chain" id="PRO_5019274191" evidence="2">
    <location>
        <begin position="28"/>
        <end position="331"/>
    </location>
</feature>
<proteinExistence type="inferred from homology"/>
<comment type="similarity">
    <text evidence="1">Belongs to the UPF0065 (bug) family.</text>
</comment>
<dbReference type="Pfam" id="PF03401">
    <property type="entry name" value="TctC"/>
    <property type="match status" value="1"/>
</dbReference>
<keyword evidence="2" id="KW-0732">Signal</keyword>
<dbReference type="Proteomes" id="UP000281647">
    <property type="component" value="Unassembled WGS sequence"/>
</dbReference>
<evidence type="ECO:0000256" key="1">
    <source>
        <dbReference type="ARBA" id="ARBA00006987"/>
    </source>
</evidence>
<dbReference type="SUPFAM" id="SSF53850">
    <property type="entry name" value="Periplasmic binding protein-like II"/>
    <property type="match status" value="1"/>
</dbReference>
<dbReference type="PIRSF" id="PIRSF017082">
    <property type="entry name" value="YflP"/>
    <property type="match status" value="1"/>
</dbReference>
<dbReference type="OrthoDB" id="7243230at2"/>
<organism evidence="3 4">
    <name type="scientific">Borborobacter arsenicus</name>
    <dbReference type="NCBI Taxonomy" id="1851146"/>
    <lineage>
        <taxon>Bacteria</taxon>
        <taxon>Pseudomonadati</taxon>
        <taxon>Pseudomonadota</taxon>
        <taxon>Alphaproteobacteria</taxon>
        <taxon>Hyphomicrobiales</taxon>
        <taxon>Phyllobacteriaceae</taxon>
        <taxon>Borborobacter</taxon>
    </lineage>
</organism>
<dbReference type="EMBL" id="RKST01000018">
    <property type="protein sequence ID" value="RUM96494.1"/>
    <property type="molecule type" value="Genomic_DNA"/>
</dbReference>
<keyword evidence="4" id="KW-1185">Reference proteome</keyword>